<sequence length="281" mass="32396">MLGKDEVLEQVLHPDVMDEAWRRVRTEHTPWSKGVDRDQLEQHLLRHILRLLEDLRSNRYRPEPLRQFTVPKTDGSKRVISAQYLRDKLLQRAILIVLEPKAERLFHADSYAYRPNRGVYDALKKARERIGCGLDWLVDADIRSFFDQIPQTPLKKKLKGFVDDRALLKIIDLWLKQGAHHTSLLGSDRGISQGAILSPLMCNLYLHDFDIALEKANIPFVRYADDFLLFTSSKALAEKALDHVRGILAKLDLELHSGKTRVARSSPELVFLGERLPNPKQ</sequence>
<name>A0ABX7X1L3_9GAMM</name>
<comment type="similarity">
    <text evidence="1">Belongs to the bacterial reverse transcriptase family.</text>
</comment>
<proteinExistence type="inferred from homology"/>
<feature type="domain" description="Reverse transcriptase" evidence="2">
    <location>
        <begin position="51"/>
        <end position="276"/>
    </location>
</feature>
<protein>
    <recommendedName>
        <fullName evidence="2">Reverse transcriptase domain-containing protein</fullName>
    </recommendedName>
</protein>
<dbReference type="Proteomes" id="UP000672027">
    <property type="component" value="Chromosome"/>
</dbReference>
<reference evidence="3 4" key="1">
    <citation type="submission" date="2021-04" db="EMBL/GenBank/DDBJ databases">
        <title>Genomics, taxonomy and metabolism of representatives of sulfur bacteria of the genus Thiothrix: Thiothrix fructosivorans QT, Thiothrix unzii A1T and three new species, Thiothrix subterranea sp. nov., Thiothrix litoralis sp. nov. and 'Candidatus Thiothrix anitrata' sp. nov.</title>
        <authorList>
            <person name="Ravin N.V."/>
            <person name="Smolyakov D."/>
            <person name="Rudenko T.S."/>
            <person name="Mardanov A.V."/>
            <person name="Beletsky A.V."/>
            <person name="Markov N.D."/>
            <person name="Fomenkov A.I."/>
            <person name="Roberts R.J."/>
            <person name="Karnachuk O.V."/>
            <person name="Novikov A."/>
            <person name="Grabovich M.Y."/>
        </authorList>
    </citation>
    <scope>NUCLEOTIDE SEQUENCE [LARGE SCALE GENOMIC DNA]</scope>
    <source>
        <strain evidence="3 4">A52</strain>
    </source>
</reference>
<dbReference type="CDD" id="cd01651">
    <property type="entry name" value="RT_G2_intron"/>
    <property type="match status" value="1"/>
</dbReference>
<dbReference type="EMBL" id="CP072800">
    <property type="protein sequence ID" value="QTR49611.1"/>
    <property type="molecule type" value="Genomic_DNA"/>
</dbReference>
<organism evidence="3 4">
    <name type="scientific">Candidatus Thiothrix anitrata</name>
    <dbReference type="NCBI Taxonomy" id="2823902"/>
    <lineage>
        <taxon>Bacteria</taxon>
        <taxon>Pseudomonadati</taxon>
        <taxon>Pseudomonadota</taxon>
        <taxon>Gammaproteobacteria</taxon>
        <taxon>Thiotrichales</taxon>
        <taxon>Thiotrichaceae</taxon>
        <taxon>Thiothrix</taxon>
    </lineage>
</organism>
<accession>A0ABX7X1L3</accession>
<dbReference type="RefSeq" id="WP_210226450.1">
    <property type="nucleotide sequence ID" value="NZ_CP072800.1"/>
</dbReference>
<dbReference type="InterPro" id="IPR043502">
    <property type="entry name" value="DNA/RNA_pol_sf"/>
</dbReference>
<keyword evidence="4" id="KW-1185">Reference proteome</keyword>
<evidence type="ECO:0000259" key="2">
    <source>
        <dbReference type="PROSITE" id="PS50878"/>
    </source>
</evidence>
<evidence type="ECO:0000256" key="1">
    <source>
        <dbReference type="ARBA" id="ARBA00034120"/>
    </source>
</evidence>
<dbReference type="PANTHER" id="PTHR34047:SF8">
    <property type="entry name" value="PROTEIN YKFC"/>
    <property type="match status" value="1"/>
</dbReference>
<dbReference type="InterPro" id="IPR051083">
    <property type="entry name" value="GrpII_Intron_Splice-Mob/Def"/>
</dbReference>
<dbReference type="SUPFAM" id="SSF56672">
    <property type="entry name" value="DNA/RNA polymerases"/>
    <property type="match status" value="1"/>
</dbReference>
<dbReference type="InterPro" id="IPR000477">
    <property type="entry name" value="RT_dom"/>
</dbReference>
<dbReference type="Pfam" id="PF00078">
    <property type="entry name" value="RVT_1"/>
    <property type="match status" value="1"/>
</dbReference>
<dbReference type="PANTHER" id="PTHR34047">
    <property type="entry name" value="NUCLEAR INTRON MATURASE 1, MITOCHONDRIAL-RELATED"/>
    <property type="match status" value="1"/>
</dbReference>
<evidence type="ECO:0000313" key="4">
    <source>
        <dbReference type="Proteomes" id="UP000672027"/>
    </source>
</evidence>
<dbReference type="PROSITE" id="PS50878">
    <property type="entry name" value="RT_POL"/>
    <property type="match status" value="1"/>
</dbReference>
<evidence type="ECO:0000313" key="3">
    <source>
        <dbReference type="EMBL" id="QTR49611.1"/>
    </source>
</evidence>
<gene>
    <name evidence="3" type="ORF">J8380_15450</name>
</gene>